<evidence type="ECO:0000256" key="2">
    <source>
        <dbReference type="ARBA" id="ARBA00022516"/>
    </source>
</evidence>
<evidence type="ECO:0000256" key="9">
    <source>
        <dbReference type="ARBA" id="ARBA00045724"/>
    </source>
</evidence>
<name>A0A0M6XTV2_9RHOB</name>
<evidence type="ECO:0000256" key="3">
    <source>
        <dbReference type="ARBA" id="ARBA00022679"/>
    </source>
</evidence>
<evidence type="ECO:0000256" key="5">
    <source>
        <dbReference type="ARBA" id="ARBA00023315"/>
    </source>
</evidence>
<comment type="pathway">
    <text evidence="1">Lipid metabolism.</text>
</comment>
<dbReference type="OrthoDB" id="9787072at2"/>
<evidence type="ECO:0000256" key="4">
    <source>
        <dbReference type="ARBA" id="ARBA00023098"/>
    </source>
</evidence>
<comment type="function">
    <text evidence="9">Catalyzes the first step in the biosynthesis of ornithine lipids, which are phosphorus-free membrane lipids. Catalyzes the 3-hydroxyacyl-acyl carrier protein-dependent acylation of ornithine to form lyso-ornithine lipid (LOL).</text>
</comment>
<proteinExistence type="inferred from homology"/>
<evidence type="ECO:0000256" key="6">
    <source>
        <dbReference type="ARBA" id="ARBA00038095"/>
    </source>
</evidence>
<evidence type="ECO:0000313" key="11">
    <source>
        <dbReference type="EMBL" id="CTQ34178.1"/>
    </source>
</evidence>
<dbReference type="Proteomes" id="UP000048908">
    <property type="component" value="Unassembled WGS sequence"/>
</dbReference>
<keyword evidence="4" id="KW-0443">Lipid metabolism</keyword>
<accession>A0A0M6XTV2</accession>
<dbReference type="Pfam" id="PF13444">
    <property type="entry name" value="Acetyltransf_5"/>
    <property type="match status" value="1"/>
</dbReference>
<dbReference type="SUPFAM" id="SSF55729">
    <property type="entry name" value="Acyl-CoA N-acyltransferases (Nat)"/>
    <property type="match status" value="1"/>
</dbReference>
<dbReference type="PANTHER" id="PTHR37323">
    <property type="entry name" value="GCN5-RELATED N-ACETYLTRANSFERASE"/>
    <property type="match status" value="1"/>
</dbReference>
<dbReference type="InterPro" id="IPR052351">
    <property type="entry name" value="Ornithine_N-alpha-AT"/>
</dbReference>
<gene>
    <name evidence="11" type="ORF">JAN5088_02971</name>
</gene>
<dbReference type="GO" id="GO:0006629">
    <property type="term" value="P:lipid metabolic process"/>
    <property type="evidence" value="ECO:0007669"/>
    <property type="project" value="UniProtKB-KW"/>
</dbReference>
<dbReference type="Gene3D" id="3.40.630.30">
    <property type="match status" value="1"/>
</dbReference>
<keyword evidence="3" id="KW-0808">Transferase</keyword>
<dbReference type="STRING" id="282197.SAMN04488517_103166"/>
<dbReference type="RefSeq" id="WP_055683561.1">
    <property type="nucleotide sequence ID" value="NZ_CXPG01000021.1"/>
</dbReference>
<evidence type="ECO:0000256" key="7">
    <source>
        <dbReference type="ARBA" id="ARBA00039058"/>
    </source>
</evidence>
<evidence type="ECO:0000256" key="1">
    <source>
        <dbReference type="ARBA" id="ARBA00005189"/>
    </source>
</evidence>
<comment type="catalytic activity">
    <reaction evidence="10">
        <text>a (3R)-hydroxyacyl-[ACP] + L-ornithine = a lyso-ornithine lipid + holo-[ACP] + H(+)</text>
        <dbReference type="Rhea" id="RHEA:20633"/>
        <dbReference type="Rhea" id="RHEA-COMP:9685"/>
        <dbReference type="Rhea" id="RHEA-COMP:9945"/>
        <dbReference type="ChEBI" id="CHEBI:15378"/>
        <dbReference type="ChEBI" id="CHEBI:46911"/>
        <dbReference type="ChEBI" id="CHEBI:64479"/>
        <dbReference type="ChEBI" id="CHEBI:78827"/>
        <dbReference type="ChEBI" id="CHEBI:138482"/>
        <dbReference type="EC" id="2.3.2.30"/>
    </reaction>
    <physiologicalReaction direction="left-to-right" evidence="10">
        <dbReference type="Rhea" id="RHEA:20634"/>
    </physiologicalReaction>
</comment>
<sequence length="234" mass="24990">MSRLTLSLTRDPEQVRAARALRHAVFVDEMGATTPEAEGDAFDDACDHLILHDPARTDLGVVATLRIADGADLTAREFDLSVLERQGPRLAEPGRVCLHPDYRGGTAGFILFKGMLDVLRARKVDFAVGAASFPGADPVRHMPALRRLRQEALAPPNLRPVARGPGAIAVTGEAPRAAMGEVPALVKSYLRAGAWVGDGAYVDRAFNTVDVCMVLDLARVRLPAFAGAWTGDGS</sequence>
<dbReference type="EC" id="2.3.2.30" evidence="7"/>
<dbReference type="EMBL" id="CXPG01000021">
    <property type="protein sequence ID" value="CTQ34178.1"/>
    <property type="molecule type" value="Genomic_DNA"/>
</dbReference>
<keyword evidence="12" id="KW-1185">Reference proteome</keyword>
<dbReference type="AlphaFoldDB" id="A0A0M6XTV2"/>
<comment type="similarity">
    <text evidence="6">Belongs to the acetyltransferase family. OlsB subfamily.</text>
</comment>
<protein>
    <recommendedName>
        <fullName evidence="8">L-ornithine N(alpha)-acyltransferase</fullName>
        <ecNumber evidence="7">2.3.2.30</ecNumber>
    </recommendedName>
</protein>
<evidence type="ECO:0000313" key="12">
    <source>
        <dbReference type="Proteomes" id="UP000048908"/>
    </source>
</evidence>
<evidence type="ECO:0000256" key="10">
    <source>
        <dbReference type="ARBA" id="ARBA00047785"/>
    </source>
</evidence>
<dbReference type="PANTHER" id="PTHR37323:SF1">
    <property type="entry name" value="L-ORNITHINE N(ALPHA)-ACYLTRANSFERASE"/>
    <property type="match status" value="1"/>
</dbReference>
<dbReference type="GO" id="GO:0043810">
    <property type="term" value="F:ornithine-acyl [acyl carrier protein] N-acyltransferase activity"/>
    <property type="evidence" value="ECO:0007669"/>
    <property type="project" value="UniProtKB-EC"/>
</dbReference>
<keyword evidence="2" id="KW-0444">Lipid biosynthesis</keyword>
<keyword evidence="5" id="KW-0012">Acyltransferase</keyword>
<evidence type="ECO:0000256" key="8">
    <source>
        <dbReference type="ARBA" id="ARBA00039866"/>
    </source>
</evidence>
<dbReference type="InterPro" id="IPR016181">
    <property type="entry name" value="Acyl_CoA_acyltransferase"/>
</dbReference>
<organism evidence="11 12">
    <name type="scientific">Jannaschia rubra</name>
    <dbReference type="NCBI Taxonomy" id="282197"/>
    <lineage>
        <taxon>Bacteria</taxon>
        <taxon>Pseudomonadati</taxon>
        <taxon>Pseudomonadota</taxon>
        <taxon>Alphaproteobacteria</taxon>
        <taxon>Rhodobacterales</taxon>
        <taxon>Roseobacteraceae</taxon>
        <taxon>Jannaschia</taxon>
    </lineage>
</organism>
<reference evidence="11 12" key="1">
    <citation type="submission" date="2015-07" db="EMBL/GenBank/DDBJ databases">
        <authorList>
            <person name="Noorani M."/>
        </authorList>
    </citation>
    <scope>NUCLEOTIDE SEQUENCE [LARGE SCALE GENOMIC DNA]</scope>
    <source>
        <strain evidence="11 12">CECT 5088</strain>
    </source>
</reference>